<comment type="caution">
    <text evidence="1">The sequence shown here is derived from an EMBL/GenBank/DDBJ whole genome shotgun (WGS) entry which is preliminary data.</text>
</comment>
<gene>
    <name evidence="1" type="ORF">A1Q2_08133</name>
</gene>
<dbReference type="Proteomes" id="UP000006757">
    <property type="component" value="Unassembled WGS sequence"/>
</dbReference>
<organism evidence="1 2">
    <name type="scientific">Trichosporon asahii var. asahii (strain CBS 8904)</name>
    <name type="common">Yeast</name>
    <dbReference type="NCBI Taxonomy" id="1220162"/>
    <lineage>
        <taxon>Eukaryota</taxon>
        <taxon>Fungi</taxon>
        <taxon>Dikarya</taxon>
        <taxon>Basidiomycota</taxon>
        <taxon>Agaricomycotina</taxon>
        <taxon>Tremellomycetes</taxon>
        <taxon>Trichosporonales</taxon>
        <taxon>Trichosporonaceae</taxon>
        <taxon>Trichosporon</taxon>
    </lineage>
</organism>
<protein>
    <submittedName>
        <fullName evidence="1">Uncharacterized protein</fullName>
    </submittedName>
</protein>
<dbReference type="InParanoid" id="K1VA50"/>
<dbReference type="AlphaFoldDB" id="K1VA50"/>
<name>K1VA50_TRIAC</name>
<evidence type="ECO:0000313" key="2">
    <source>
        <dbReference type="Proteomes" id="UP000006757"/>
    </source>
</evidence>
<dbReference type="HOGENOM" id="CLU_2172840_0_0_1"/>
<keyword evidence="2" id="KW-1185">Reference proteome</keyword>
<accession>K1VA50</accession>
<proteinExistence type="predicted"/>
<reference evidence="1 2" key="1">
    <citation type="journal article" date="2012" name="Eukaryot. Cell">
        <title>Genome sequence of the Trichosporon asahii environmental strain CBS 8904.</title>
        <authorList>
            <person name="Yang R.Y."/>
            <person name="Li H.T."/>
            <person name="Zhu H."/>
            <person name="Zhou G.P."/>
            <person name="Wang M."/>
            <person name="Wang L."/>
        </authorList>
    </citation>
    <scope>NUCLEOTIDE SEQUENCE [LARGE SCALE GENOMIC DNA]</scope>
    <source>
        <strain evidence="1 2">CBS 8904</strain>
    </source>
</reference>
<dbReference type="EMBL" id="AMBO01000407">
    <property type="protein sequence ID" value="EKC97595.1"/>
    <property type="molecule type" value="Genomic_DNA"/>
</dbReference>
<sequence>MAFRAAPDKRLDIYNGRPSGIDVSYFNPVDPFTVMKYSVRRNGTKKLVSSPLVSKTYRMEAKKLVEETKALIQGSGRKSLEAEESAYPVARDLSADTIKTVEEQGKEGKE</sequence>
<evidence type="ECO:0000313" key="1">
    <source>
        <dbReference type="EMBL" id="EKC97595.1"/>
    </source>
</evidence>